<dbReference type="Pfam" id="PF00149">
    <property type="entry name" value="Metallophos"/>
    <property type="match status" value="1"/>
</dbReference>
<accession>A0A951Q6X2</accession>
<comment type="similarity">
    <text evidence="4">Belongs to the cyclic nucleotide phosphodiesterase class-III family.</text>
</comment>
<dbReference type="InterPro" id="IPR029052">
    <property type="entry name" value="Metallo-depent_PP-like"/>
</dbReference>
<keyword evidence="2" id="KW-0378">Hydrolase</keyword>
<dbReference type="Gene3D" id="3.60.21.10">
    <property type="match status" value="1"/>
</dbReference>
<sequence>MTLNFRFAILSDPHIALPHTIWDHPSRFHLVEFSMQALEVVLRELETLHLDFLLIPGDLTQHGEPENHAWLADRLTQLPYPVCVIPGNHDVVEQFPTDRSIGLADFPLYYKKFGYGEGDRPYYSREVLPGVHIIGLNSNGFDSWGKQMPTGYLDPEQLSWLRHTLSRLQGIVFVMVHHNVIEHLPDQSHSPLGQRYMLENAAPLLQMMQEFEANVVFTGHLHIQDVAQHEALGHQTIFEVTTGSLVTYPHPYRILHFEQTCQGNRLQIESRRVLAVPEQSDLQHFSREWMGDRSTPFVTKLLTQPPLSLSLPQIEALVPALRYFWADIASGDSKFNFPSFPETVNQYFARFGAIDAQGRYSPIDNTVSLELENRRDRTRSLSF</sequence>
<evidence type="ECO:0000259" key="5">
    <source>
        <dbReference type="Pfam" id="PF00149"/>
    </source>
</evidence>
<name>A0A951Q6X2_9CYAN</name>
<evidence type="ECO:0000313" key="7">
    <source>
        <dbReference type="Proteomes" id="UP000757435"/>
    </source>
</evidence>
<dbReference type="GO" id="GO:0016787">
    <property type="term" value="F:hydrolase activity"/>
    <property type="evidence" value="ECO:0007669"/>
    <property type="project" value="UniProtKB-KW"/>
</dbReference>
<evidence type="ECO:0000256" key="1">
    <source>
        <dbReference type="ARBA" id="ARBA00022723"/>
    </source>
</evidence>
<keyword evidence="1" id="KW-0479">Metal-binding</keyword>
<protein>
    <submittedName>
        <fullName evidence="6">Metallophosphoesterase</fullName>
    </submittedName>
</protein>
<feature type="domain" description="Calcineurin-like phosphoesterase" evidence="5">
    <location>
        <begin position="5"/>
        <end position="223"/>
    </location>
</feature>
<keyword evidence="3" id="KW-0408">Iron</keyword>
<dbReference type="PANTHER" id="PTHR42988:SF2">
    <property type="entry name" value="CYCLIC NUCLEOTIDE PHOSPHODIESTERASE CBUA0032-RELATED"/>
    <property type="match status" value="1"/>
</dbReference>
<dbReference type="AlphaFoldDB" id="A0A951Q6X2"/>
<organism evidence="6 7">
    <name type="scientific">Drouetiella hepatica Uher 2000/2452</name>
    <dbReference type="NCBI Taxonomy" id="904376"/>
    <lineage>
        <taxon>Bacteria</taxon>
        <taxon>Bacillati</taxon>
        <taxon>Cyanobacteriota</taxon>
        <taxon>Cyanophyceae</taxon>
        <taxon>Oculatellales</taxon>
        <taxon>Oculatellaceae</taxon>
        <taxon>Drouetiella</taxon>
    </lineage>
</organism>
<evidence type="ECO:0000256" key="2">
    <source>
        <dbReference type="ARBA" id="ARBA00022801"/>
    </source>
</evidence>
<dbReference type="EMBL" id="JAHHHD010000001">
    <property type="protein sequence ID" value="MBW4657236.1"/>
    <property type="molecule type" value="Genomic_DNA"/>
</dbReference>
<dbReference type="PANTHER" id="PTHR42988">
    <property type="entry name" value="PHOSPHOHYDROLASE"/>
    <property type="match status" value="1"/>
</dbReference>
<evidence type="ECO:0000256" key="4">
    <source>
        <dbReference type="ARBA" id="ARBA00025742"/>
    </source>
</evidence>
<reference evidence="6" key="2">
    <citation type="journal article" date="2022" name="Microbiol. Resour. Announc.">
        <title>Metagenome Sequencing to Explore Phylogenomics of Terrestrial Cyanobacteria.</title>
        <authorList>
            <person name="Ward R.D."/>
            <person name="Stajich J.E."/>
            <person name="Johansen J.R."/>
            <person name="Huntemann M."/>
            <person name="Clum A."/>
            <person name="Foster B."/>
            <person name="Foster B."/>
            <person name="Roux S."/>
            <person name="Palaniappan K."/>
            <person name="Varghese N."/>
            <person name="Mukherjee S."/>
            <person name="Reddy T.B.K."/>
            <person name="Daum C."/>
            <person name="Copeland A."/>
            <person name="Chen I.A."/>
            <person name="Ivanova N.N."/>
            <person name="Kyrpides N.C."/>
            <person name="Shapiro N."/>
            <person name="Eloe-Fadrosh E.A."/>
            <person name="Pietrasiak N."/>
        </authorList>
    </citation>
    <scope>NUCLEOTIDE SEQUENCE</scope>
    <source>
        <strain evidence="6">UHER 2000/2452</strain>
    </source>
</reference>
<dbReference type="InterPro" id="IPR050884">
    <property type="entry name" value="CNP_phosphodiesterase-III"/>
</dbReference>
<dbReference type="SUPFAM" id="SSF56300">
    <property type="entry name" value="Metallo-dependent phosphatases"/>
    <property type="match status" value="1"/>
</dbReference>
<evidence type="ECO:0000313" key="6">
    <source>
        <dbReference type="EMBL" id="MBW4657236.1"/>
    </source>
</evidence>
<comment type="caution">
    <text evidence="6">The sequence shown here is derived from an EMBL/GenBank/DDBJ whole genome shotgun (WGS) entry which is preliminary data.</text>
</comment>
<proteinExistence type="inferred from homology"/>
<reference evidence="6" key="1">
    <citation type="submission" date="2021-05" db="EMBL/GenBank/DDBJ databases">
        <authorList>
            <person name="Pietrasiak N."/>
            <person name="Ward R."/>
            <person name="Stajich J.E."/>
            <person name="Kurbessoian T."/>
        </authorList>
    </citation>
    <scope>NUCLEOTIDE SEQUENCE</scope>
    <source>
        <strain evidence="6">UHER 2000/2452</strain>
    </source>
</reference>
<dbReference type="GO" id="GO:0046872">
    <property type="term" value="F:metal ion binding"/>
    <property type="evidence" value="ECO:0007669"/>
    <property type="project" value="UniProtKB-KW"/>
</dbReference>
<evidence type="ECO:0000256" key="3">
    <source>
        <dbReference type="ARBA" id="ARBA00023004"/>
    </source>
</evidence>
<dbReference type="Proteomes" id="UP000757435">
    <property type="component" value="Unassembled WGS sequence"/>
</dbReference>
<gene>
    <name evidence="6" type="ORF">KME15_01050</name>
</gene>
<dbReference type="InterPro" id="IPR004843">
    <property type="entry name" value="Calcineurin-like_PHP"/>
</dbReference>